<evidence type="ECO:0000256" key="4">
    <source>
        <dbReference type="ARBA" id="ARBA00022982"/>
    </source>
</evidence>
<evidence type="ECO:0000256" key="3">
    <source>
        <dbReference type="ARBA" id="ARBA00022692"/>
    </source>
</evidence>
<dbReference type="PhylomeDB" id="B4JJF5"/>
<evidence type="ECO:0000313" key="10">
    <source>
        <dbReference type="Proteomes" id="UP000001070"/>
    </source>
</evidence>
<dbReference type="Proteomes" id="UP000001070">
    <property type="component" value="Unassembled WGS sequence"/>
</dbReference>
<evidence type="ECO:0000256" key="5">
    <source>
        <dbReference type="ARBA" id="ARBA00022989"/>
    </source>
</evidence>
<dbReference type="Gene3D" id="1.20.120.1770">
    <property type="match status" value="1"/>
</dbReference>
<accession>B4JJF5</accession>
<reference evidence="9 10" key="1">
    <citation type="journal article" date="2007" name="Nature">
        <title>Evolution of genes and genomes on the Drosophila phylogeny.</title>
        <authorList>
            <consortium name="Drosophila 12 Genomes Consortium"/>
            <person name="Clark A.G."/>
            <person name="Eisen M.B."/>
            <person name="Smith D.R."/>
            <person name="Bergman C.M."/>
            <person name="Oliver B."/>
            <person name="Markow T.A."/>
            <person name="Kaufman T.C."/>
            <person name="Kellis M."/>
            <person name="Gelbart W."/>
            <person name="Iyer V.N."/>
            <person name="Pollard D.A."/>
            <person name="Sackton T.B."/>
            <person name="Larracuente A.M."/>
            <person name="Singh N.D."/>
            <person name="Abad J.P."/>
            <person name="Abt D.N."/>
            <person name="Adryan B."/>
            <person name="Aguade M."/>
            <person name="Akashi H."/>
            <person name="Anderson W.W."/>
            <person name="Aquadro C.F."/>
            <person name="Ardell D.H."/>
            <person name="Arguello R."/>
            <person name="Artieri C.G."/>
            <person name="Barbash D.A."/>
            <person name="Barker D."/>
            <person name="Barsanti P."/>
            <person name="Batterham P."/>
            <person name="Batzoglou S."/>
            <person name="Begun D."/>
            <person name="Bhutkar A."/>
            <person name="Blanco E."/>
            <person name="Bosak S.A."/>
            <person name="Bradley R.K."/>
            <person name="Brand A.D."/>
            <person name="Brent M.R."/>
            <person name="Brooks A.N."/>
            <person name="Brown R.H."/>
            <person name="Butlin R.K."/>
            <person name="Caggese C."/>
            <person name="Calvi B.R."/>
            <person name="Bernardo de Carvalho A."/>
            <person name="Caspi A."/>
            <person name="Castrezana S."/>
            <person name="Celniker S.E."/>
            <person name="Chang J.L."/>
            <person name="Chapple C."/>
            <person name="Chatterji S."/>
            <person name="Chinwalla A."/>
            <person name="Civetta A."/>
            <person name="Clifton S.W."/>
            <person name="Comeron J.M."/>
            <person name="Costello J.C."/>
            <person name="Coyne J.A."/>
            <person name="Daub J."/>
            <person name="David R.G."/>
            <person name="Delcher A.L."/>
            <person name="Delehaunty K."/>
            <person name="Do C.B."/>
            <person name="Ebling H."/>
            <person name="Edwards K."/>
            <person name="Eickbush T."/>
            <person name="Evans J.D."/>
            <person name="Filipski A."/>
            <person name="Findeiss S."/>
            <person name="Freyhult E."/>
            <person name="Fulton L."/>
            <person name="Fulton R."/>
            <person name="Garcia A.C."/>
            <person name="Gardiner A."/>
            <person name="Garfield D.A."/>
            <person name="Garvin B.E."/>
            <person name="Gibson G."/>
            <person name="Gilbert D."/>
            <person name="Gnerre S."/>
            <person name="Godfrey J."/>
            <person name="Good R."/>
            <person name="Gotea V."/>
            <person name="Gravely B."/>
            <person name="Greenberg A.J."/>
            <person name="Griffiths-Jones S."/>
            <person name="Gross S."/>
            <person name="Guigo R."/>
            <person name="Gustafson E.A."/>
            <person name="Haerty W."/>
            <person name="Hahn M.W."/>
            <person name="Halligan D.L."/>
            <person name="Halpern A.L."/>
            <person name="Halter G.M."/>
            <person name="Han M.V."/>
            <person name="Heger A."/>
            <person name="Hillier L."/>
            <person name="Hinrichs A.S."/>
            <person name="Holmes I."/>
            <person name="Hoskins R.A."/>
            <person name="Hubisz M.J."/>
            <person name="Hultmark D."/>
            <person name="Huntley M.A."/>
            <person name="Jaffe D.B."/>
            <person name="Jagadeeshan S."/>
            <person name="Jeck W.R."/>
            <person name="Johnson J."/>
            <person name="Jones C.D."/>
            <person name="Jordan W.C."/>
            <person name="Karpen G.H."/>
            <person name="Kataoka E."/>
            <person name="Keightley P.D."/>
            <person name="Kheradpour P."/>
            <person name="Kirkness E.F."/>
            <person name="Koerich L.B."/>
            <person name="Kristiansen K."/>
            <person name="Kudrna D."/>
            <person name="Kulathinal R.J."/>
            <person name="Kumar S."/>
            <person name="Kwok R."/>
            <person name="Lander E."/>
            <person name="Langley C.H."/>
            <person name="Lapoint R."/>
            <person name="Lazzaro B.P."/>
            <person name="Lee S.J."/>
            <person name="Levesque L."/>
            <person name="Li R."/>
            <person name="Lin C.F."/>
            <person name="Lin M.F."/>
            <person name="Lindblad-Toh K."/>
            <person name="Llopart A."/>
            <person name="Long M."/>
            <person name="Low L."/>
            <person name="Lozovsky E."/>
            <person name="Lu J."/>
            <person name="Luo M."/>
            <person name="Machado C.A."/>
            <person name="Makalowski W."/>
            <person name="Marzo M."/>
            <person name="Matsuda M."/>
            <person name="Matzkin L."/>
            <person name="McAllister B."/>
            <person name="McBride C.S."/>
            <person name="McKernan B."/>
            <person name="McKernan K."/>
            <person name="Mendez-Lago M."/>
            <person name="Minx P."/>
            <person name="Mollenhauer M.U."/>
            <person name="Montooth K."/>
            <person name="Mount S.M."/>
            <person name="Mu X."/>
            <person name="Myers E."/>
            <person name="Negre B."/>
            <person name="Newfeld S."/>
            <person name="Nielsen R."/>
            <person name="Noor M.A."/>
            <person name="O'Grady P."/>
            <person name="Pachter L."/>
            <person name="Papaceit M."/>
            <person name="Parisi M.J."/>
            <person name="Parisi M."/>
            <person name="Parts L."/>
            <person name="Pedersen J.S."/>
            <person name="Pesole G."/>
            <person name="Phillippy A.M."/>
            <person name="Ponting C.P."/>
            <person name="Pop M."/>
            <person name="Porcelli D."/>
            <person name="Powell J.R."/>
            <person name="Prohaska S."/>
            <person name="Pruitt K."/>
            <person name="Puig M."/>
            <person name="Quesneville H."/>
            <person name="Ram K.R."/>
            <person name="Rand D."/>
            <person name="Rasmussen M.D."/>
            <person name="Reed L.K."/>
            <person name="Reenan R."/>
            <person name="Reily A."/>
            <person name="Remington K.A."/>
            <person name="Rieger T.T."/>
            <person name="Ritchie M.G."/>
            <person name="Robin C."/>
            <person name="Rogers Y.H."/>
            <person name="Rohde C."/>
            <person name="Rozas J."/>
            <person name="Rubenfield M.J."/>
            <person name="Ruiz A."/>
            <person name="Russo S."/>
            <person name="Salzberg S.L."/>
            <person name="Sanchez-Gracia A."/>
            <person name="Saranga D.J."/>
            <person name="Sato H."/>
            <person name="Schaeffer S.W."/>
            <person name="Schatz M.C."/>
            <person name="Schlenke T."/>
            <person name="Schwartz R."/>
            <person name="Segarra C."/>
            <person name="Singh R.S."/>
            <person name="Sirot L."/>
            <person name="Sirota M."/>
            <person name="Sisneros N.B."/>
            <person name="Smith C.D."/>
            <person name="Smith T.F."/>
            <person name="Spieth J."/>
            <person name="Stage D.E."/>
            <person name="Stark A."/>
            <person name="Stephan W."/>
            <person name="Strausberg R.L."/>
            <person name="Strempel S."/>
            <person name="Sturgill D."/>
            <person name="Sutton G."/>
            <person name="Sutton G.G."/>
            <person name="Tao W."/>
            <person name="Teichmann S."/>
            <person name="Tobari Y.N."/>
            <person name="Tomimura Y."/>
            <person name="Tsolas J.M."/>
            <person name="Valente V.L."/>
            <person name="Venter E."/>
            <person name="Venter J.C."/>
            <person name="Vicario S."/>
            <person name="Vieira F.G."/>
            <person name="Vilella A.J."/>
            <person name="Villasante A."/>
            <person name="Walenz B."/>
            <person name="Wang J."/>
            <person name="Wasserman M."/>
            <person name="Watts T."/>
            <person name="Wilson D."/>
            <person name="Wilson R.K."/>
            <person name="Wing R.A."/>
            <person name="Wolfner M.F."/>
            <person name="Wong A."/>
            <person name="Wong G.K."/>
            <person name="Wu C.I."/>
            <person name="Wu G."/>
            <person name="Yamamoto D."/>
            <person name="Yang H.P."/>
            <person name="Yang S.P."/>
            <person name="Yorke J.A."/>
            <person name="Yoshida K."/>
            <person name="Zdobnov E."/>
            <person name="Zhang P."/>
            <person name="Zhang Y."/>
            <person name="Zimin A.V."/>
            <person name="Baldwin J."/>
            <person name="Abdouelleil A."/>
            <person name="Abdulkadir J."/>
            <person name="Abebe A."/>
            <person name="Abera B."/>
            <person name="Abreu J."/>
            <person name="Acer S.C."/>
            <person name="Aftuck L."/>
            <person name="Alexander A."/>
            <person name="An P."/>
            <person name="Anderson E."/>
            <person name="Anderson S."/>
            <person name="Arachi H."/>
            <person name="Azer M."/>
            <person name="Bachantsang P."/>
            <person name="Barry A."/>
            <person name="Bayul T."/>
            <person name="Berlin A."/>
            <person name="Bessette D."/>
            <person name="Bloom T."/>
            <person name="Blye J."/>
            <person name="Boguslavskiy L."/>
            <person name="Bonnet C."/>
            <person name="Boukhgalter B."/>
            <person name="Bourzgui I."/>
            <person name="Brown A."/>
            <person name="Cahill P."/>
            <person name="Channer S."/>
            <person name="Cheshatsang Y."/>
            <person name="Chuda L."/>
            <person name="Citroen M."/>
            <person name="Collymore A."/>
            <person name="Cooke P."/>
            <person name="Costello M."/>
            <person name="D'Aco K."/>
            <person name="Daza R."/>
            <person name="De Haan G."/>
            <person name="DeGray S."/>
            <person name="DeMaso C."/>
            <person name="Dhargay N."/>
            <person name="Dooley K."/>
            <person name="Dooley E."/>
            <person name="Doricent M."/>
            <person name="Dorje P."/>
            <person name="Dorjee K."/>
            <person name="Dupes A."/>
            <person name="Elong R."/>
            <person name="Falk J."/>
            <person name="Farina A."/>
            <person name="Faro S."/>
            <person name="Ferguson D."/>
            <person name="Fisher S."/>
            <person name="Foley C.D."/>
            <person name="Franke A."/>
            <person name="Friedrich D."/>
            <person name="Gadbois L."/>
            <person name="Gearin G."/>
            <person name="Gearin C.R."/>
            <person name="Giannoukos G."/>
            <person name="Goode T."/>
            <person name="Graham J."/>
            <person name="Grandbois E."/>
            <person name="Grewal S."/>
            <person name="Gyaltsen K."/>
            <person name="Hafez N."/>
            <person name="Hagos B."/>
            <person name="Hall J."/>
            <person name="Henson C."/>
            <person name="Hollinger A."/>
            <person name="Honan T."/>
            <person name="Huard M.D."/>
            <person name="Hughes L."/>
            <person name="Hurhula B."/>
            <person name="Husby M.E."/>
            <person name="Kamat A."/>
            <person name="Kanga B."/>
            <person name="Kashin S."/>
            <person name="Khazanovich D."/>
            <person name="Kisner P."/>
            <person name="Lance K."/>
            <person name="Lara M."/>
            <person name="Lee W."/>
            <person name="Lennon N."/>
            <person name="Letendre F."/>
            <person name="LeVine R."/>
            <person name="Lipovsky A."/>
            <person name="Liu X."/>
            <person name="Liu J."/>
            <person name="Liu S."/>
            <person name="Lokyitsang T."/>
            <person name="Lokyitsang Y."/>
            <person name="Lubonja R."/>
            <person name="Lui A."/>
            <person name="MacDonald P."/>
            <person name="Magnisalis V."/>
            <person name="Maru K."/>
            <person name="Matthews C."/>
            <person name="McCusker W."/>
            <person name="McDonough S."/>
            <person name="Mehta T."/>
            <person name="Meldrim J."/>
            <person name="Meneus L."/>
            <person name="Mihai O."/>
            <person name="Mihalev A."/>
            <person name="Mihova T."/>
            <person name="Mittelman R."/>
            <person name="Mlenga V."/>
            <person name="Montmayeur A."/>
            <person name="Mulrain L."/>
            <person name="Navidi A."/>
            <person name="Naylor J."/>
            <person name="Negash T."/>
            <person name="Nguyen T."/>
            <person name="Nguyen N."/>
            <person name="Nicol R."/>
            <person name="Norbu C."/>
            <person name="Norbu N."/>
            <person name="Novod N."/>
            <person name="O'Neill B."/>
            <person name="Osman S."/>
            <person name="Markiewicz E."/>
            <person name="Oyono O.L."/>
            <person name="Patti C."/>
            <person name="Phunkhang P."/>
            <person name="Pierre F."/>
            <person name="Priest M."/>
            <person name="Raghuraman S."/>
            <person name="Rege F."/>
            <person name="Reyes R."/>
            <person name="Rise C."/>
            <person name="Rogov P."/>
            <person name="Ross K."/>
            <person name="Ryan E."/>
            <person name="Settipalli S."/>
            <person name="Shea T."/>
            <person name="Sherpa N."/>
            <person name="Shi L."/>
            <person name="Shih D."/>
            <person name="Sparrow T."/>
            <person name="Spaulding J."/>
            <person name="Stalker J."/>
            <person name="Stange-Thomann N."/>
            <person name="Stavropoulos S."/>
            <person name="Stone C."/>
            <person name="Strader C."/>
            <person name="Tesfaye S."/>
            <person name="Thomson T."/>
            <person name="Thoulutsang Y."/>
            <person name="Thoulutsang D."/>
            <person name="Topham K."/>
            <person name="Topping I."/>
            <person name="Tsamla T."/>
            <person name="Vassiliev H."/>
            <person name="Vo A."/>
            <person name="Wangchuk T."/>
            <person name="Wangdi T."/>
            <person name="Weiand M."/>
            <person name="Wilkinson J."/>
            <person name="Wilson A."/>
            <person name="Yadav S."/>
            <person name="Young G."/>
            <person name="Yu Q."/>
            <person name="Zembek L."/>
            <person name="Zhong D."/>
            <person name="Zimmer A."/>
            <person name="Zwirko Z."/>
            <person name="Jaffe D.B."/>
            <person name="Alvarez P."/>
            <person name="Brockman W."/>
            <person name="Butler J."/>
            <person name="Chin C."/>
            <person name="Gnerre S."/>
            <person name="Grabherr M."/>
            <person name="Kleber M."/>
            <person name="Mauceli E."/>
            <person name="MacCallum I."/>
        </authorList>
    </citation>
    <scope>NUCLEOTIDE SEQUENCE [LARGE SCALE GENOMIC DNA]</scope>
    <source>
        <strain evidence="10">Tucson 15287-2541.00</strain>
    </source>
</reference>
<gene>
    <name evidence="9" type="primary">Dgri\GH12477</name>
    <name evidence="9" type="ORF">Dgri_GH12477</name>
</gene>
<feature type="transmembrane region" description="Helical" evidence="7">
    <location>
        <begin position="97"/>
        <end position="118"/>
    </location>
</feature>
<evidence type="ECO:0000313" key="9">
    <source>
        <dbReference type="EMBL" id="EDV99707.1"/>
    </source>
</evidence>
<dbReference type="HOGENOM" id="CLU_089762_0_0_1"/>
<evidence type="ECO:0000256" key="1">
    <source>
        <dbReference type="ARBA" id="ARBA00004370"/>
    </source>
</evidence>
<evidence type="ECO:0000256" key="2">
    <source>
        <dbReference type="ARBA" id="ARBA00022448"/>
    </source>
</evidence>
<dbReference type="eggNOG" id="ENOG502TBSM">
    <property type="taxonomic scope" value="Eukaryota"/>
</dbReference>
<sequence length="246" mass="27911">MDNASWQQRAQIKDDEIEVNATGRFIKGFVWPNISIEFYLDISMVISHILFIAITIAISRKCLLLQLARTAKHAFYCAVAQVLCVSEAMMIRNALMHTTFGLLGCLLGFFGVGTEVLRKQTHFRSKHGRFGLAGCLLLFGSFFTGMWLLLQQLRNEFSISLLFGHRVCGLFCFMATMGTLMFSYNTGFMHHNWQNNHIAVFKCCTLMAMLGAVCYEYRYFAASIAALIPNQILDAISVYERDRHLG</sequence>
<dbReference type="InParanoid" id="B4JJF5"/>
<keyword evidence="6 7" id="KW-0472">Membrane</keyword>
<dbReference type="InterPro" id="IPR006593">
    <property type="entry name" value="Cyt_b561/ferric_Rdtase_TM"/>
</dbReference>
<dbReference type="SMART" id="SM00665">
    <property type="entry name" value="B561"/>
    <property type="match status" value="1"/>
</dbReference>
<dbReference type="AlphaFoldDB" id="B4JJF5"/>
<keyword evidence="10" id="KW-1185">Reference proteome</keyword>
<evidence type="ECO:0000259" key="8">
    <source>
        <dbReference type="SMART" id="SM00665"/>
    </source>
</evidence>
<dbReference type="CDD" id="cd08554">
    <property type="entry name" value="Cyt_b561"/>
    <property type="match status" value="1"/>
</dbReference>
<dbReference type="Pfam" id="PF03188">
    <property type="entry name" value="Cytochrom_B561"/>
    <property type="match status" value="1"/>
</dbReference>
<proteinExistence type="predicted"/>
<dbReference type="KEGG" id="dgr:6565485"/>
<protein>
    <submittedName>
        <fullName evidence="9">GH12477</fullName>
    </submittedName>
</protein>
<keyword evidence="4" id="KW-0249">Electron transport</keyword>
<dbReference type="EMBL" id="CH916370">
    <property type="protein sequence ID" value="EDV99707.1"/>
    <property type="molecule type" value="Genomic_DNA"/>
</dbReference>
<feature type="transmembrane region" description="Helical" evidence="7">
    <location>
        <begin position="130"/>
        <end position="150"/>
    </location>
</feature>
<keyword evidence="3 7" id="KW-0812">Transmembrane</keyword>
<evidence type="ECO:0000256" key="7">
    <source>
        <dbReference type="SAM" id="Phobius"/>
    </source>
</evidence>
<name>B4JJF5_DROGR</name>
<evidence type="ECO:0000256" key="6">
    <source>
        <dbReference type="ARBA" id="ARBA00023136"/>
    </source>
</evidence>
<feature type="transmembrane region" description="Helical" evidence="7">
    <location>
        <begin position="38"/>
        <end position="58"/>
    </location>
</feature>
<dbReference type="GO" id="GO:0016020">
    <property type="term" value="C:membrane"/>
    <property type="evidence" value="ECO:0007669"/>
    <property type="project" value="UniProtKB-SubCell"/>
</dbReference>
<organism evidence="10">
    <name type="scientific">Drosophila grimshawi</name>
    <name type="common">Hawaiian fruit fly</name>
    <name type="synonym">Idiomyia grimshawi</name>
    <dbReference type="NCBI Taxonomy" id="7222"/>
    <lineage>
        <taxon>Eukaryota</taxon>
        <taxon>Metazoa</taxon>
        <taxon>Ecdysozoa</taxon>
        <taxon>Arthropoda</taxon>
        <taxon>Hexapoda</taxon>
        <taxon>Insecta</taxon>
        <taxon>Pterygota</taxon>
        <taxon>Neoptera</taxon>
        <taxon>Endopterygota</taxon>
        <taxon>Diptera</taxon>
        <taxon>Brachycera</taxon>
        <taxon>Muscomorpha</taxon>
        <taxon>Ephydroidea</taxon>
        <taxon>Drosophilidae</taxon>
        <taxon>Drosophila</taxon>
        <taxon>Hawaiian Drosophila</taxon>
    </lineage>
</organism>
<feature type="domain" description="Cytochrome b561" evidence="8">
    <location>
        <begin position="72"/>
        <end position="184"/>
    </location>
</feature>
<comment type="subcellular location">
    <subcellularLocation>
        <location evidence="1">Membrane</location>
    </subcellularLocation>
</comment>
<dbReference type="OrthoDB" id="432881at2759"/>
<keyword evidence="2" id="KW-0813">Transport</keyword>
<feature type="transmembrane region" description="Helical" evidence="7">
    <location>
        <begin position="162"/>
        <end position="184"/>
    </location>
</feature>
<feature type="transmembrane region" description="Helical" evidence="7">
    <location>
        <begin position="196"/>
        <end position="213"/>
    </location>
</feature>
<keyword evidence="5 7" id="KW-1133">Transmembrane helix</keyword>
<dbReference type="OMA" id="QWFALNL"/>